<dbReference type="AlphaFoldDB" id="A0AAE0KBJ7"/>
<feature type="domain" description="Ketoreductase" evidence="4">
    <location>
        <begin position="30"/>
        <end position="214"/>
    </location>
</feature>
<dbReference type="PANTHER" id="PTHR42901">
    <property type="entry name" value="ALCOHOL DEHYDROGENASE"/>
    <property type="match status" value="1"/>
</dbReference>
<gene>
    <name evidence="5" type="ORF">B0T24DRAFT_247048</name>
</gene>
<comment type="caution">
    <text evidence="5">The sequence shown here is derived from an EMBL/GenBank/DDBJ whole genome shotgun (WGS) entry which is preliminary data.</text>
</comment>
<dbReference type="CDD" id="cd05233">
    <property type="entry name" value="SDR_c"/>
    <property type="match status" value="1"/>
</dbReference>
<dbReference type="InterPro" id="IPR057326">
    <property type="entry name" value="KR_dom"/>
</dbReference>
<evidence type="ECO:0000313" key="5">
    <source>
        <dbReference type="EMBL" id="KAK3372886.1"/>
    </source>
</evidence>
<evidence type="ECO:0000313" key="6">
    <source>
        <dbReference type="Proteomes" id="UP001287356"/>
    </source>
</evidence>
<evidence type="ECO:0000256" key="1">
    <source>
        <dbReference type="ARBA" id="ARBA00006484"/>
    </source>
</evidence>
<dbReference type="SUPFAM" id="SSF51735">
    <property type="entry name" value="NAD(P)-binding Rossmann-fold domains"/>
    <property type="match status" value="1"/>
</dbReference>
<dbReference type="GO" id="GO:0016491">
    <property type="term" value="F:oxidoreductase activity"/>
    <property type="evidence" value="ECO:0007669"/>
    <property type="project" value="UniProtKB-KW"/>
</dbReference>
<dbReference type="SMART" id="SM00822">
    <property type="entry name" value="PKS_KR"/>
    <property type="match status" value="1"/>
</dbReference>
<reference evidence="5" key="2">
    <citation type="submission" date="2023-06" db="EMBL/GenBank/DDBJ databases">
        <authorList>
            <consortium name="Lawrence Berkeley National Laboratory"/>
            <person name="Haridas S."/>
            <person name="Hensen N."/>
            <person name="Bonometti L."/>
            <person name="Westerberg I."/>
            <person name="Brannstrom I.O."/>
            <person name="Guillou S."/>
            <person name="Cros-Aarteil S."/>
            <person name="Calhoun S."/>
            <person name="Kuo A."/>
            <person name="Mondo S."/>
            <person name="Pangilinan J."/>
            <person name="Riley R."/>
            <person name="Labutti K."/>
            <person name="Andreopoulos B."/>
            <person name="Lipzen A."/>
            <person name="Chen C."/>
            <person name="Yanf M."/>
            <person name="Daum C."/>
            <person name="Ng V."/>
            <person name="Clum A."/>
            <person name="Steindorff A."/>
            <person name="Ohm R."/>
            <person name="Martin F."/>
            <person name="Silar P."/>
            <person name="Natvig D."/>
            <person name="Lalanne C."/>
            <person name="Gautier V."/>
            <person name="Ament-Velasquez S.L."/>
            <person name="Kruys A."/>
            <person name="Hutchinson M.I."/>
            <person name="Powell A.J."/>
            <person name="Barry K."/>
            <person name="Miller A.N."/>
            <person name="Grigoriev I.V."/>
            <person name="Debuchy R."/>
            <person name="Gladieux P."/>
            <person name="Thoren M.H."/>
            <person name="Johannesson H."/>
        </authorList>
    </citation>
    <scope>NUCLEOTIDE SEQUENCE</scope>
    <source>
        <strain evidence="5">CBS 958.72</strain>
    </source>
</reference>
<dbReference type="Gene3D" id="3.40.50.720">
    <property type="entry name" value="NAD(P)-binding Rossmann-like Domain"/>
    <property type="match status" value="1"/>
</dbReference>
<dbReference type="EMBL" id="JAULSN010000004">
    <property type="protein sequence ID" value="KAK3372886.1"/>
    <property type="molecule type" value="Genomic_DNA"/>
</dbReference>
<accession>A0AAE0KBJ7</accession>
<protein>
    <recommendedName>
        <fullName evidence="4">Ketoreductase domain-containing protein</fullName>
    </recommendedName>
</protein>
<reference evidence="5" key="1">
    <citation type="journal article" date="2023" name="Mol. Phylogenet. Evol.">
        <title>Genome-scale phylogeny and comparative genomics of the fungal order Sordariales.</title>
        <authorList>
            <person name="Hensen N."/>
            <person name="Bonometti L."/>
            <person name="Westerberg I."/>
            <person name="Brannstrom I.O."/>
            <person name="Guillou S."/>
            <person name="Cros-Aarteil S."/>
            <person name="Calhoun S."/>
            <person name="Haridas S."/>
            <person name="Kuo A."/>
            <person name="Mondo S."/>
            <person name="Pangilinan J."/>
            <person name="Riley R."/>
            <person name="LaButti K."/>
            <person name="Andreopoulos B."/>
            <person name="Lipzen A."/>
            <person name="Chen C."/>
            <person name="Yan M."/>
            <person name="Daum C."/>
            <person name="Ng V."/>
            <person name="Clum A."/>
            <person name="Steindorff A."/>
            <person name="Ohm R.A."/>
            <person name="Martin F."/>
            <person name="Silar P."/>
            <person name="Natvig D.O."/>
            <person name="Lalanne C."/>
            <person name="Gautier V."/>
            <person name="Ament-Velasquez S.L."/>
            <person name="Kruys A."/>
            <person name="Hutchinson M.I."/>
            <person name="Powell A.J."/>
            <person name="Barry K."/>
            <person name="Miller A.N."/>
            <person name="Grigoriev I.V."/>
            <person name="Debuchy R."/>
            <person name="Gladieux P."/>
            <person name="Hiltunen Thoren M."/>
            <person name="Johannesson H."/>
        </authorList>
    </citation>
    <scope>NUCLEOTIDE SEQUENCE</scope>
    <source>
        <strain evidence="5">CBS 958.72</strain>
    </source>
</reference>
<comment type="similarity">
    <text evidence="1">Belongs to the short-chain dehydrogenases/reductases (SDR) family.</text>
</comment>
<keyword evidence="6" id="KW-1185">Reference proteome</keyword>
<evidence type="ECO:0000259" key="4">
    <source>
        <dbReference type="SMART" id="SM00822"/>
    </source>
</evidence>
<dbReference type="PRINTS" id="PR00081">
    <property type="entry name" value="GDHRDH"/>
</dbReference>
<evidence type="ECO:0000256" key="3">
    <source>
        <dbReference type="SAM" id="MobiDB-lite"/>
    </source>
</evidence>
<sequence length="283" mass="30680">MALPSPVKTSHFEPYPELDPKLPQHSTKGKHVLITGGGSGFGSAITDSFAQSGAANISILGRKESVLLAKKKTTEAQYPGTKVHVLVADLADKLPVDKVVAEAVKSAGPIDILVANAAYLHDVKPFMESDLDDWYKGFDINVKGNFNLIRAFVPHAAPGATVVEVSTVVQFNTVPGYSGYHASKLAQHKLFNYLHDEYPALHVVSMHPGAMKTDMISKLPAEPPFPYTDTALSANFIVWLASPEAKFLDGKLVWSLWDITELKALAKEIEGSSRFTIGMIGWP</sequence>
<dbReference type="Pfam" id="PF00106">
    <property type="entry name" value="adh_short"/>
    <property type="match status" value="1"/>
</dbReference>
<dbReference type="InterPro" id="IPR036291">
    <property type="entry name" value="NAD(P)-bd_dom_sf"/>
</dbReference>
<dbReference type="PANTHER" id="PTHR42901:SF1">
    <property type="entry name" value="ALCOHOL DEHYDROGENASE"/>
    <property type="match status" value="1"/>
</dbReference>
<proteinExistence type="inferred from homology"/>
<dbReference type="InterPro" id="IPR002347">
    <property type="entry name" value="SDR_fam"/>
</dbReference>
<organism evidence="5 6">
    <name type="scientific">Lasiosphaeria ovina</name>
    <dbReference type="NCBI Taxonomy" id="92902"/>
    <lineage>
        <taxon>Eukaryota</taxon>
        <taxon>Fungi</taxon>
        <taxon>Dikarya</taxon>
        <taxon>Ascomycota</taxon>
        <taxon>Pezizomycotina</taxon>
        <taxon>Sordariomycetes</taxon>
        <taxon>Sordariomycetidae</taxon>
        <taxon>Sordariales</taxon>
        <taxon>Lasiosphaeriaceae</taxon>
        <taxon>Lasiosphaeria</taxon>
    </lineage>
</organism>
<dbReference type="Proteomes" id="UP001287356">
    <property type="component" value="Unassembled WGS sequence"/>
</dbReference>
<feature type="region of interest" description="Disordered" evidence="3">
    <location>
        <begin position="1"/>
        <end position="28"/>
    </location>
</feature>
<keyword evidence="2" id="KW-0560">Oxidoreductase</keyword>
<name>A0AAE0KBJ7_9PEZI</name>
<evidence type="ECO:0000256" key="2">
    <source>
        <dbReference type="ARBA" id="ARBA00023002"/>
    </source>
</evidence>